<dbReference type="Pfam" id="PF07690">
    <property type="entry name" value="MFS_1"/>
    <property type="match status" value="1"/>
</dbReference>
<feature type="transmembrane region" description="Helical" evidence="6">
    <location>
        <begin position="336"/>
        <end position="356"/>
    </location>
</feature>
<keyword evidence="2" id="KW-1003">Cell membrane</keyword>
<protein>
    <recommendedName>
        <fullName evidence="9">MFS transporter</fullName>
    </recommendedName>
</protein>
<feature type="transmembrane region" description="Helical" evidence="6">
    <location>
        <begin position="118"/>
        <end position="138"/>
    </location>
</feature>
<feature type="transmembrane region" description="Helical" evidence="6">
    <location>
        <begin position="49"/>
        <end position="75"/>
    </location>
</feature>
<dbReference type="PANTHER" id="PTHR23513:SF11">
    <property type="entry name" value="STAPHYLOFERRIN A TRANSPORTER"/>
    <property type="match status" value="1"/>
</dbReference>
<evidence type="ECO:0000313" key="8">
    <source>
        <dbReference type="Proteomes" id="UP000487268"/>
    </source>
</evidence>
<keyword evidence="8" id="KW-1185">Reference proteome</keyword>
<feature type="transmembrane region" description="Helical" evidence="6">
    <location>
        <begin position="20"/>
        <end position="37"/>
    </location>
</feature>
<name>A0A7K0BT23_9ACTN</name>
<keyword evidence="4 6" id="KW-1133">Transmembrane helix</keyword>
<dbReference type="GO" id="GO:0022857">
    <property type="term" value="F:transmembrane transporter activity"/>
    <property type="evidence" value="ECO:0007669"/>
    <property type="project" value="InterPro"/>
</dbReference>
<reference evidence="7 8" key="1">
    <citation type="submission" date="2019-10" db="EMBL/GenBank/DDBJ databases">
        <title>Actinomadura rubteroloni sp. nov. and Actinomadura macrotermitis sp. nov., isolated from the gut of fungus growing-termite Macrotermes natalensis.</title>
        <authorList>
            <person name="Benndorf R."/>
            <person name="Martin K."/>
            <person name="Kuefner M."/>
            <person name="De Beer W."/>
            <person name="Kaster A.-K."/>
            <person name="Vollmers J."/>
            <person name="Poulsen M."/>
            <person name="Beemelmanns C."/>
        </authorList>
    </citation>
    <scope>NUCLEOTIDE SEQUENCE [LARGE SCALE GENOMIC DNA]</scope>
    <source>
        <strain evidence="7 8">RB68</strain>
    </source>
</reference>
<dbReference type="InterPro" id="IPR036259">
    <property type="entry name" value="MFS_trans_sf"/>
</dbReference>
<dbReference type="InterPro" id="IPR011701">
    <property type="entry name" value="MFS"/>
</dbReference>
<evidence type="ECO:0000256" key="2">
    <source>
        <dbReference type="ARBA" id="ARBA00022475"/>
    </source>
</evidence>
<keyword evidence="3 6" id="KW-0812">Transmembrane</keyword>
<evidence type="ECO:0000256" key="6">
    <source>
        <dbReference type="SAM" id="Phobius"/>
    </source>
</evidence>
<gene>
    <name evidence="7" type="ORF">ACRB68_23980</name>
</gene>
<dbReference type="PANTHER" id="PTHR23513">
    <property type="entry name" value="INTEGRAL MEMBRANE EFFLUX PROTEIN-RELATED"/>
    <property type="match status" value="1"/>
</dbReference>
<feature type="transmembrane region" description="Helical" evidence="6">
    <location>
        <begin position="428"/>
        <end position="446"/>
    </location>
</feature>
<sequence>MAFGLKERGGRARARRVSGGGSGLAVAAAPTMLLGRLQEARTLLALRPYRLLFTARVLSLTGTAVAPIALAFAVLQLNGRPDRQAGSLGLVLAAGMLPRIALLPVGGVVADRFRRDRVLVATNLTCALAEAVTVVLLVTGAARLWHLAAMSLLCGTAAAFAMPASESLVAHSVPDSLRYPATVLLMAAQNSVKVGGPALGGVLIAVAGSTWLIAWDALTFIASAVLLARIGSAPASSRRPRTAGALPGREPAGLIRFLVDLGEGWIDLRSRPWLCLLVAHAAFVAPIWMVGYQLMGPLYSARHLGGAGPWGKAMAAFAVGLLAGAAAAFVMRPHRVWPVVCASTAAQALPLGAMALRWPVPALIGATALAGVGTALYAALWGPLLQQELPPDRLSRAVANSAIAQLLPIPAAYLLAGPATHLFGPRTVMAAGALALTLAAVLPPFARRIRTLTLIPSRPGKAAGRTPRQTA</sequence>
<organism evidence="7 8">
    <name type="scientific">Actinomadura macrotermitis</name>
    <dbReference type="NCBI Taxonomy" id="2585200"/>
    <lineage>
        <taxon>Bacteria</taxon>
        <taxon>Bacillati</taxon>
        <taxon>Actinomycetota</taxon>
        <taxon>Actinomycetes</taxon>
        <taxon>Streptosporangiales</taxon>
        <taxon>Thermomonosporaceae</taxon>
        <taxon>Actinomadura</taxon>
    </lineage>
</organism>
<dbReference type="Gene3D" id="1.20.1250.20">
    <property type="entry name" value="MFS general substrate transporter like domains"/>
    <property type="match status" value="1"/>
</dbReference>
<dbReference type="SUPFAM" id="SSF103473">
    <property type="entry name" value="MFS general substrate transporter"/>
    <property type="match status" value="1"/>
</dbReference>
<evidence type="ECO:0000256" key="5">
    <source>
        <dbReference type="ARBA" id="ARBA00023136"/>
    </source>
</evidence>
<feature type="transmembrane region" description="Helical" evidence="6">
    <location>
        <begin position="362"/>
        <end position="385"/>
    </location>
</feature>
<feature type="transmembrane region" description="Helical" evidence="6">
    <location>
        <begin position="273"/>
        <end position="290"/>
    </location>
</feature>
<dbReference type="AlphaFoldDB" id="A0A7K0BT23"/>
<keyword evidence="5 6" id="KW-0472">Membrane</keyword>
<feature type="transmembrane region" description="Helical" evidence="6">
    <location>
        <begin position="87"/>
        <end position="106"/>
    </location>
</feature>
<feature type="transmembrane region" description="Helical" evidence="6">
    <location>
        <begin position="310"/>
        <end position="329"/>
    </location>
</feature>
<feature type="transmembrane region" description="Helical" evidence="6">
    <location>
        <begin position="144"/>
        <end position="162"/>
    </location>
</feature>
<dbReference type="EMBL" id="WEGH01000002">
    <property type="protein sequence ID" value="MQY04345.1"/>
    <property type="molecule type" value="Genomic_DNA"/>
</dbReference>
<evidence type="ECO:0000256" key="4">
    <source>
        <dbReference type="ARBA" id="ARBA00022989"/>
    </source>
</evidence>
<evidence type="ECO:0000256" key="1">
    <source>
        <dbReference type="ARBA" id="ARBA00004651"/>
    </source>
</evidence>
<evidence type="ECO:0008006" key="9">
    <source>
        <dbReference type="Google" id="ProtNLM"/>
    </source>
</evidence>
<dbReference type="CDD" id="cd06173">
    <property type="entry name" value="MFS_MefA_like"/>
    <property type="match status" value="1"/>
</dbReference>
<feature type="transmembrane region" description="Helical" evidence="6">
    <location>
        <begin position="212"/>
        <end position="231"/>
    </location>
</feature>
<dbReference type="GO" id="GO:0005886">
    <property type="term" value="C:plasma membrane"/>
    <property type="evidence" value="ECO:0007669"/>
    <property type="project" value="UniProtKB-SubCell"/>
</dbReference>
<feature type="transmembrane region" description="Helical" evidence="6">
    <location>
        <begin position="397"/>
        <end position="416"/>
    </location>
</feature>
<comment type="caution">
    <text evidence="7">The sequence shown here is derived from an EMBL/GenBank/DDBJ whole genome shotgun (WGS) entry which is preliminary data.</text>
</comment>
<dbReference type="Proteomes" id="UP000487268">
    <property type="component" value="Unassembled WGS sequence"/>
</dbReference>
<evidence type="ECO:0000313" key="7">
    <source>
        <dbReference type="EMBL" id="MQY04345.1"/>
    </source>
</evidence>
<accession>A0A7K0BT23</accession>
<comment type="subcellular location">
    <subcellularLocation>
        <location evidence="1">Cell membrane</location>
        <topology evidence="1">Multi-pass membrane protein</topology>
    </subcellularLocation>
</comment>
<proteinExistence type="predicted"/>
<evidence type="ECO:0000256" key="3">
    <source>
        <dbReference type="ARBA" id="ARBA00022692"/>
    </source>
</evidence>